<name>A0A8R1TTJ3_ONCVO</name>
<organism evidence="1 2">
    <name type="scientific">Onchocerca volvulus</name>
    <dbReference type="NCBI Taxonomy" id="6282"/>
    <lineage>
        <taxon>Eukaryota</taxon>
        <taxon>Metazoa</taxon>
        <taxon>Ecdysozoa</taxon>
        <taxon>Nematoda</taxon>
        <taxon>Chromadorea</taxon>
        <taxon>Rhabditida</taxon>
        <taxon>Spirurina</taxon>
        <taxon>Spiruromorpha</taxon>
        <taxon>Filarioidea</taxon>
        <taxon>Onchocercidae</taxon>
        <taxon>Onchocerca</taxon>
    </lineage>
</organism>
<protein>
    <submittedName>
        <fullName evidence="1">Uncharacterized protein</fullName>
    </submittedName>
</protein>
<accession>A0A8R1TTJ3</accession>
<dbReference type="AlphaFoldDB" id="A0A8R1TTJ3"/>
<evidence type="ECO:0000313" key="2">
    <source>
        <dbReference type="Proteomes" id="UP000024404"/>
    </source>
</evidence>
<reference evidence="2" key="1">
    <citation type="submission" date="2013-10" db="EMBL/GenBank/DDBJ databases">
        <title>Genome sequencing of Onchocerca volvulus.</title>
        <authorList>
            <person name="Cotton J."/>
            <person name="Tsai J."/>
            <person name="Stanley E."/>
            <person name="Tracey A."/>
            <person name="Holroyd N."/>
            <person name="Lustigman S."/>
            <person name="Berriman M."/>
        </authorList>
    </citation>
    <scope>NUCLEOTIDE SEQUENCE</scope>
</reference>
<evidence type="ECO:0000313" key="1">
    <source>
        <dbReference type="EnsemblMetazoa" id="OVOC4028.1"/>
    </source>
</evidence>
<keyword evidence="2" id="KW-1185">Reference proteome</keyword>
<dbReference type="EMBL" id="CMVM020000123">
    <property type="status" value="NOT_ANNOTATED_CDS"/>
    <property type="molecule type" value="Genomic_DNA"/>
</dbReference>
<dbReference type="EnsemblMetazoa" id="OVOC4028.1">
    <property type="protein sequence ID" value="OVOC4028.1"/>
    <property type="gene ID" value="WBGene00240837"/>
</dbReference>
<dbReference type="Proteomes" id="UP000024404">
    <property type="component" value="Unassembled WGS sequence"/>
</dbReference>
<sequence>MLYGFIRLQAKYSLMERWRKEKVRKGKRVVLKSILDDFREQTKALNMCKRGESESSWALGRRLYVLSQRNSKTASNTLLAWLFSLYRMKNKAKLELKGKRGQERKGFILFGWYDLYRAPYKLPEV</sequence>
<proteinExistence type="predicted"/>
<reference evidence="1" key="2">
    <citation type="submission" date="2022-06" db="UniProtKB">
        <authorList>
            <consortium name="EnsemblMetazoa"/>
        </authorList>
    </citation>
    <scope>IDENTIFICATION</scope>
</reference>